<keyword evidence="15" id="KW-1185">Reference proteome</keyword>
<evidence type="ECO:0000256" key="11">
    <source>
        <dbReference type="RuleBase" id="RU000639"/>
    </source>
</evidence>
<dbReference type="Gene3D" id="2.30.22.10">
    <property type="entry name" value="Head domain of nucleotide exchange factor GrpE"/>
    <property type="match status" value="1"/>
</dbReference>
<evidence type="ECO:0000256" key="12">
    <source>
        <dbReference type="RuleBase" id="RU004478"/>
    </source>
</evidence>
<dbReference type="PANTHER" id="PTHR21237:SF23">
    <property type="entry name" value="GRPE PROTEIN HOMOLOG, MITOCHONDRIAL"/>
    <property type="match status" value="1"/>
</dbReference>
<dbReference type="InterPro" id="IPR013805">
    <property type="entry name" value="GrpE_CC"/>
</dbReference>
<dbReference type="Proteomes" id="UP000317648">
    <property type="component" value="Chromosome"/>
</dbReference>
<dbReference type="NCBIfam" id="NF010738">
    <property type="entry name" value="PRK14140.1"/>
    <property type="match status" value="1"/>
</dbReference>
<evidence type="ECO:0000256" key="1">
    <source>
        <dbReference type="ARBA" id="ARBA00004496"/>
    </source>
</evidence>
<evidence type="ECO:0000256" key="2">
    <source>
        <dbReference type="ARBA" id="ARBA00009054"/>
    </source>
</evidence>
<dbReference type="GO" id="GO:0051082">
    <property type="term" value="F:unfolded protein binding"/>
    <property type="evidence" value="ECO:0007669"/>
    <property type="project" value="TreeGrafter"/>
</dbReference>
<evidence type="ECO:0000256" key="4">
    <source>
        <dbReference type="ARBA" id="ARBA00022490"/>
    </source>
</evidence>
<evidence type="ECO:0000256" key="9">
    <source>
        <dbReference type="ARBA" id="ARBA00076414"/>
    </source>
</evidence>
<dbReference type="PRINTS" id="PR00773">
    <property type="entry name" value="GRPEPROTEIN"/>
</dbReference>
<dbReference type="CDD" id="cd00446">
    <property type="entry name" value="GrpE"/>
    <property type="match status" value="1"/>
</dbReference>
<evidence type="ECO:0000256" key="8">
    <source>
        <dbReference type="ARBA" id="ARBA00072274"/>
    </source>
</evidence>
<evidence type="ECO:0000256" key="5">
    <source>
        <dbReference type="ARBA" id="ARBA00023016"/>
    </source>
</evidence>
<evidence type="ECO:0000256" key="13">
    <source>
        <dbReference type="SAM" id="MobiDB-lite"/>
    </source>
</evidence>
<dbReference type="HAMAP" id="MF_01151">
    <property type="entry name" value="GrpE"/>
    <property type="match status" value="1"/>
</dbReference>
<accession>A0A518DY03</accession>
<dbReference type="FunFam" id="2.30.22.10:FF:000001">
    <property type="entry name" value="Protein GrpE"/>
    <property type="match status" value="1"/>
</dbReference>
<evidence type="ECO:0000313" key="14">
    <source>
        <dbReference type="EMBL" id="QDU96675.1"/>
    </source>
</evidence>
<evidence type="ECO:0000256" key="3">
    <source>
        <dbReference type="ARBA" id="ARBA00011738"/>
    </source>
</evidence>
<gene>
    <name evidence="10" type="primary">grpE</name>
    <name evidence="14" type="ORF">Pla8534_44960</name>
</gene>
<dbReference type="InterPro" id="IPR009012">
    <property type="entry name" value="GrpE_head"/>
</dbReference>
<comment type="similarity">
    <text evidence="2 10 12">Belongs to the GrpE family.</text>
</comment>
<evidence type="ECO:0000256" key="7">
    <source>
        <dbReference type="ARBA" id="ARBA00053401"/>
    </source>
</evidence>
<dbReference type="SUPFAM" id="SSF58014">
    <property type="entry name" value="Coiled-coil domain of nucleotide exchange factor GrpE"/>
    <property type="match status" value="1"/>
</dbReference>
<feature type="region of interest" description="Disordered" evidence="13">
    <location>
        <begin position="1"/>
        <end position="69"/>
    </location>
</feature>
<dbReference type="InterPro" id="IPR000740">
    <property type="entry name" value="GrpE"/>
</dbReference>
<dbReference type="SUPFAM" id="SSF51064">
    <property type="entry name" value="Head domain of nucleotide exchange factor GrpE"/>
    <property type="match status" value="1"/>
</dbReference>
<feature type="compositionally biased region" description="Low complexity" evidence="13">
    <location>
        <begin position="13"/>
        <end position="37"/>
    </location>
</feature>
<comment type="subcellular location">
    <subcellularLocation>
        <location evidence="1 10">Cytoplasm</location>
    </subcellularLocation>
</comment>
<dbReference type="OrthoDB" id="9812586at2"/>
<dbReference type="GO" id="GO:0042803">
    <property type="term" value="F:protein homodimerization activity"/>
    <property type="evidence" value="ECO:0007669"/>
    <property type="project" value="InterPro"/>
</dbReference>
<protein>
    <recommendedName>
        <fullName evidence="8 10">Protein GrpE</fullName>
    </recommendedName>
    <alternativeName>
        <fullName evidence="9 10">HSP-70 cofactor</fullName>
    </alternativeName>
</protein>
<name>A0A518DY03_9BACT</name>
<dbReference type="AlphaFoldDB" id="A0A518DY03"/>
<comment type="subunit">
    <text evidence="3 10">Homodimer.</text>
</comment>
<dbReference type="PANTHER" id="PTHR21237">
    <property type="entry name" value="GRPE PROTEIN"/>
    <property type="match status" value="1"/>
</dbReference>
<keyword evidence="4 10" id="KW-0963">Cytoplasm</keyword>
<evidence type="ECO:0000256" key="10">
    <source>
        <dbReference type="HAMAP-Rule" id="MF_01151"/>
    </source>
</evidence>
<dbReference type="KEGG" id="lcre:Pla8534_44960"/>
<dbReference type="Gene3D" id="3.90.20.20">
    <property type="match status" value="1"/>
</dbReference>
<keyword evidence="5 10" id="KW-0346">Stress response</keyword>
<dbReference type="GO" id="GO:0000774">
    <property type="term" value="F:adenyl-nucleotide exchange factor activity"/>
    <property type="evidence" value="ECO:0007669"/>
    <property type="project" value="InterPro"/>
</dbReference>
<dbReference type="GO" id="GO:0005737">
    <property type="term" value="C:cytoplasm"/>
    <property type="evidence" value="ECO:0007669"/>
    <property type="project" value="UniProtKB-SubCell"/>
</dbReference>
<reference evidence="14 15" key="1">
    <citation type="submission" date="2019-02" db="EMBL/GenBank/DDBJ databases">
        <title>Deep-cultivation of Planctomycetes and their phenomic and genomic characterization uncovers novel biology.</title>
        <authorList>
            <person name="Wiegand S."/>
            <person name="Jogler M."/>
            <person name="Boedeker C."/>
            <person name="Pinto D."/>
            <person name="Vollmers J."/>
            <person name="Rivas-Marin E."/>
            <person name="Kohn T."/>
            <person name="Peeters S.H."/>
            <person name="Heuer A."/>
            <person name="Rast P."/>
            <person name="Oberbeckmann S."/>
            <person name="Bunk B."/>
            <person name="Jeske O."/>
            <person name="Meyerdierks A."/>
            <person name="Storesund J.E."/>
            <person name="Kallscheuer N."/>
            <person name="Luecker S."/>
            <person name="Lage O.M."/>
            <person name="Pohl T."/>
            <person name="Merkel B.J."/>
            <person name="Hornburger P."/>
            <person name="Mueller R.-W."/>
            <person name="Bruemmer F."/>
            <person name="Labrenz M."/>
            <person name="Spormann A.M."/>
            <person name="Op den Camp H."/>
            <person name="Overmann J."/>
            <person name="Amann R."/>
            <person name="Jetten M.S.M."/>
            <person name="Mascher T."/>
            <person name="Medema M.H."/>
            <person name="Devos D.P."/>
            <person name="Kaster A.-K."/>
            <person name="Ovreas L."/>
            <person name="Rohde M."/>
            <person name="Galperin M.Y."/>
            <person name="Jogler C."/>
        </authorList>
    </citation>
    <scope>NUCLEOTIDE SEQUENCE [LARGE SCALE GENOMIC DNA]</scope>
    <source>
        <strain evidence="14 15">Pla85_3_4</strain>
    </source>
</reference>
<dbReference type="PROSITE" id="PS01071">
    <property type="entry name" value="GRPE"/>
    <property type="match status" value="1"/>
</dbReference>
<evidence type="ECO:0000313" key="15">
    <source>
        <dbReference type="Proteomes" id="UP000317648"/>
    </source>
</evidence>
<dbReference type="GO" id="GO:0006457">
    <property type="term" value="P:protein folding"/>
    <property type="evidence" value="ECO:0007669"/>
    <property type="project" value="InterPro"/>
</dbReference>
<proteinExistence type="inferred from homology"/>
<keyword evidence="6 10" id="KW-0143">Chaperone</keyword>
<evidence type="ECO:0000256" key="6">
    <source>
        <dbReference type="ARBA" id="ARBA00023186"/>
    </source>
</evidence>
<sequence>MSQTPPSSDRPESSSPEQSAGAANDPQSAAAQQAPQDAGEDRQSPDTAGSPLSREEHSSQLQAELEEEKNRVLMVQAELENFRKRSRRELDDQRRYAAVPVVSDLLAVLDNLNRAIGSAPDDPKAKGLVDGVKMVASMFESVFEKHHCRRIASVGEVFDPNLHEAIGQQPSDQYPAGTVMLETQVGYQLHDRVIRPAQVFVSTGPA</sequence>
<dbReference type="GO" id="GO:0051087">
    <property type="term" value="F:protein-folding chaperone binding"/>
    <property type="evidence" value="ECO:0007669"/>
    <property type="project" value="InterPro"/>
</dbReference>
<dbReference type="RefSeq" id="WP_145055289.1">
    <property type="nucleotide sequence ID" value="NZ_CP036433.1"/>
</dbReference>
<dbReference type="Pfam" id="PF01025">
    <property type="entry name" value="GrpE"/>
    <property type="match status" value="1"/>
</dbReference>
<organism evidence="14 15">
    <name type="scientific">Lignipirellula cremea</name>
    <dbReference type="NCBI Taxonomy" id="2528010"/>
    <lineage>
        <taxon>Bacteria</taxon>
        <taxon>Pseudomonadati</taxon>
        <taxon>Planctomycetota</taxon>
        <taxon>Planctomycetia</taxon>
        <taxon>Pirellulales</taxon>
        <taxon>Pirellulaceae</taxon>
        <taxon>Lignipirellula</taxon>
    </lineage>
</organism>
<comment type="function">
    <text evidence="7 10 11">Participates actively in the response to hyperosmotic and heat shock by preventing the aggregation of stress-denatured proteins, in association with DnaK and GrpE. It is the nucleotide exchange factor for DnaK and may function as a thermosensor. Unfolded proteins bind initially to DnaJ; upon interaction with the DnaJ-bound protein, DnaK hydrolyzes its bound ATP, resulting in the formation of a stable complex. GrpE releases ADP from DnaK; ATP binding to DnaK triggers the release of the substrate protein, thus completing the reaction cycle. Several rounds of ATP-dependent interactions between DnaJ, DnaK and GrpE are required for fully efficient folding.</text>
</comment>
<dbReference type="EMBL" id="CP036433">
    <property type="protein sequence ID" value="QDU96675.1"/>
    <property type="molecule type" value="Genomic_DNA"/>
</dbReference>